<name>A0ABT6LFR7_9ACTN</name>
<accession>A0ABT6LFR7</accession>
<sequence length="120" mass="13150">MRRGGPTLQPPCARWWAAGALPSSPLAAIVSRWPAPRRSTRTWAATLLTGVGRRDSEGLDWLDWLFARTDLAPGIKYAIADAVLDIDGRRREGRAAGLLALPGCPDDVADHIRNELRHCD</sequence>
<dbReference type="RefSeq" id="WP_280875256.1">
    <property type="nucleotide sequence ID" value="NZ_JARXVH010000002.1"/>
</dbReference>
<dbReference type="Proteomes" id="UP001160499">
    <property type="component" value="Unassembled WGS sequence"/>
</dbReference>
<keyword evidence="2" id="KW-1185">Reference proteome</keyword>
<proteinExistence type="predicted"/>
<protein>
    <submittedName>
        <fullName evidence="1">Uncharacterized protein</fullName>
    </submittedName>
</protein>
<comment type="caution">
    <text evidence="1">The sequence shown here is derived from an EMBL/GenBank/DDBJ whole genome shotgun (WGS) entry which is preliminary data.</text>
</comment>
<reference evidence="1 2" key="1">
    <citation type="submission" date="2023-04" db="EMBL/GenBank/DDBJ databases">
        <title>Forest soil microbial communities from Buena Vista Peninsula, Colon Province, Panama.</title>
        <authorList>
            <person name="Bouskill N."/>
        </authorList>
    </citation>
    <scope>NUCLEOTIDE SEQUENCE [LARGE SCALE GENOMIC DNA]</scope>
    <source>
        <strain evidence="1 2">GGS1</strain>
    </source>
</reference>
<evidence type="ECO:0000313" key="2">
    <source>
        <dbReference type="Proteomes" id="UP001160499"/>
    </source>
</evidence>
<evidence type="ECO:0000313" key="1">
    <source>
        <dbReference type="EMBL" id="MDH6214199.1"/>
    </source>
</evidence>
<organism evidence="1 2">
    <name type="scientific">Streptomyces pseudovenezuelae</name>
    <dbReference type="NCBI Taxonomy" id="67350"/>
    <lineage>
        <taxon>Bacteria</taxon>
        <taxon>Bacillati</taxon>
        <taxon>Actinomycetota</taxon>
        <taxon>Actinomycetes</taxon>
        <taxon>Kitasatosporales</taxon>
        <taxon>Streptomycetaceae</taxon>
        <taxon>Streptomyces</taxon>
        <taxon>Streptomyces aurantiacus group</taxon>
    </lineage>
</organism>
<dbReference type="EMBL" id="JARXVH010000002">
    <property type="protein sequence ID" value="MDH6214199.1"/>
    <property type="molecule type" value="Genomic_DNA"/>
</dbReference>
<gene>
    <name evidence="1" type="ORF">M2283_001482</name>
</gene>